<reference evidence="6" key="1">
    <citation type="journal article" date="2020" name="Nat. Commun.">
        <title>Genome sequence of the cluster root forming white lupin.</title>
        <authorList>
            <person name="Hufnagel B."/>
            <person name="Marques A."/>
            <person name="Soriano A."/>
            <person name="Marques L."/>
            <person name="Divol F."/>
            <person name="Doumas P."/>
            <person name="Sallet E."/>
            <person name="Mancinotti D."/>
            <person name="Carrere S."/>
            <person name="Marande W."/>
            <person name="Arribat S."/>
            <person name="Keller J."/>
            <person name="Huneau C."/>
            <person name="Blein T."/>
            <person name="Aime D."/>
            <person name="Laguerre M."/>
            <person name="Taylor J."/>
            <person name="Schubert V."/>
            <person name="Nelson M."/>
            <person name="Geu-Flores F."/>
            <person name="Crespi M."/>
            <person name="Gallardo-Guerrero K."/>
            <person name="Delaux P.-M."/>
            <person name="Salse J."/>
            <person name="Berges H."/>
            <person name="Guyot R."/>
            <person name="Gouzy J."/>
            <person name="Peret B."/>
        </authorList>
    </citation>
    <scope>NUCLEOTIDE SEQUENCE [LARGE SCALE GENOMIC DNA]</scope>
    <source>
        <strain evidence="6">cv. Amiga</strain>
    </source>
</reference>
<dbReference type="EMBL" id="WOCE01000010">
    <property type="protein sequence ID" value="KAE9606014.1"/>
    <property type="molecule type" value="Genomic_DNA"/>
</dbReference>
<evidence type="ECO:0000256" key="1">
    <source>
        <dbReference type="ARBA" id="ARBA00022723"/>
    </source>
</evidence>
<evidence type="ECO:0000256" key="3">
    <source>
        <dbReference type="RuleBase" id="RU003682"/>
    </source>
</evidence>
<dbReference type="InterPro" id="IPR044861">
    <property type="entry name" value="IPNS-like_FE2OG_OXY"/>
</dbReference>
<dbReference type="PRINTS" id="PR00682">
    <property type="entry name" value="IPNSYNTHASE"/>
</dbReference>
<feature type="region of interest" description="Disordered" evidence="4">
    <location>
        <begin position="1"/>
        <end position="34"/>
    </location>
</feature>
<dbReference type="InterPro" id="IPR005123">
    <property type="entry name" value="Oxoglu/Fe-dep_dioxygenase_dom"/>
</dbReference>
<keyword evidence="5" id="KW-0223">Dioxygenase</keyword>
<dbReference type="PROSITE" id="PS51471">
    <property type="entry name" value="FE2OG_OXY"/>
    <property type="match status" value="1"/>
</dbReference>
<comment type="caution">
    <text evidence="5">The sequence shown here is derived from an EMBL/GenBank/DDBJ whole genome shotgun (WGS) entry which is preliminary data.</text>
</comment>
<dbReference type="Pfam" id="PF03171">
    <property type="entry name" value="2OG-FeII_Oxy"/>
    <property type="match status" value="1"/>
</dbReference>
<dbReference type="SUPFAM" id="SSF51197">
    <property type="entry name" value="Clavaminate synthase-like"/>
    <property type="match status" value="1"/>
</dbReference>
<keyword evidence="1 3" id="KW-0479">Metal-binding</keyword>
<evidence type="ECO:0000256" key="2">
    <source>
        <dbReference type="ARBA" id="ARBA00023004"/>
    </source>
</evidence>
<keyword evidence="2 3" id="KW-0408">Iron</keyword>
<proteinExistence type="inferred from homology"/>
<dbReference type="InterPro" id="IPR027443">
    <property type="entry name" value="IPNS-like_sf"/>
</dbReference>
<organism evidence="5 6">
    <name type="scientific">Lupinus albus</name>
    <name type="common">White lupine</name>
    <name type="synonym">Lupinus termis</name>
    <dbReference type="NCBI Taxonomy" id="3870"/>
    <lineage>
        <taxon>Eukaryota</taxon>
        <taxon>Viridiplantae</taxon>
        <taxon>Streptophyta</taxon>
        <taxon>Embryophyta</taxon>
        <taxon>Tracheophyta</taxon>
        <taxon>Spermatophyta</taxon>
        <taxon>Magnoliopsida</taxon>
        <taxon>eudicotyledons</taxon>
        <taxon>Gunneridae</taxon>
        <taxon>Pentapetalae</taxon>
        <taxon>rosids</taxon>
        <taxon>fabids</taxon>
        <taxon>Fabales</taxon>
        <taxon>Fabaceae</taxon>
        <taxon>Papilionoideae</taxon>
        <taxon>50 kb inversion clade</taxon>
        <taxon>genistoids sensu lato</taxon>
        <taxon>core genistoids</taxon>
        <taxon>Genisteae</taxon>
        <taxon>Lupinus</taxon>
    </lineage>
</organism>
<dbReference type="Gene3D" id="2.60.120.330">
    <property type="entry name" value="B-lactam Antibiotic, Isopenicillin N Synthase, Chain"/>
    <property type="match status" value="1"/>
</dbReference>
<dbReference type="Pfam" id="PF14226">
    <property type="entry name" value="DIOX_N"/>
    <property type="match status" value="1"/>
</dbReference>
<gene>
    <name evidence="5" type="ORF">Lalb_Chr10g0103391</name>
</gene>
<sequence length="336" mass="38193">MDNLESIPPHFRNQLSHHQQPSPAPEDGGNPTKYLESLPIIDLENLNNDKNEVEEACQNWGLFRLVNHGIPSSLLRQLHEQTKQVFSLSYESKQASCDGSHVNYFCGSTALTPSGTTIPNERHNTNFFEGFGIPSDQLFKFHPQIPILESFRVLLVEYEKHMSRIATTLFEGMIKNLELEMEESKYKLEDKTGLFRVYRYLHCSDPDGGLGLAVHTDSSVLTILNQEDEVSGLEVLRDHQWLTVKPISNTLIVNIGDLMQAISDDKYKSALHRVKVDKHKDRVSTAYFIYSGEGVTIKSSNYIPFTANQFLAQVEQDIKTIGHKIGLSRFKRNEDN</sequence>
<dbReference type="InterPro" id="IPR050231">
    <property type="entry name" value="Iron_ascorbate_oxido_reductase"/>
</dbReference>
<dbReference type="GO" id="GO:0051213">
    <property type="term" value="F:dioxygenase activity"/>
    <property type="evidence" value="ECO:0007669"/>
    <property type="project" value="UniProtKB-KW"/>
</dbReference>
<dbReference type="Proteomes" id="UP000447434">
    <property type="component" value="Chromosome 10"/>
</dbReference>
<dbReference type="InterPro" id="IPR026992">
    <property type="entry name" value="DIOX_N"/>
</dbReference>
<protein>
    <submittedName>
        <fullName evidence="5">Putative oxoglutarate/iron-dependent dioxygenase, non-hem dioxygenase domain-containing protein</fullName>
    </submittedName>
</protein>
<dbReference type="AlphaFoldDB" id="A0A6A4PXJ4"/>
<accession>A0A6A4PXJ4</accession>
<dbReference type="PANTHER" id="PTHR47990">
    <property type="entry name" value="2-OXOGLUTARATE (2OG) AND FE(II)-DEPENDENT OXYGENASE SUPERFAMILY PROTEIN-RELATED"/>
    <property type="match status" value="1"/>
</dbReference>
<keyword evidence="6" id="KW-1185">Reference proteome</keyword>
<evidence type="ECO:0000313" key="5">
    <source>
        <dbReference type="EMBL" id="KAE9606014.1"/>
    </source>
</evidence>
<evidence type="ECO:0000313" key="6">
    <source>
        <dbReference type="Proteomes" id="UP000447434"/>
    </source>
</evidence>
<comment type="similarity">
    <text evidence="3">Belongs to the iron/ascorbate-dependent oxidoreductase family.</text>
</comment>
<name>A0A6A4PXJ4_LUPAL</name>
<evidence type="ECO:0000256" key="4">
    <source>
        <dbReference type="SAM" id="MobiDB-lite"/>
    </source>
</evidence>
<dbReference type="GO" id="GO:0046872">
    <property type="term" value="F:metal ion binding"/>
    <property type="evidence" value="ECO:0007669"/>
    <property type="project" value="UniProtKB-KW"/>
</dbReference>
<keyword evidence="3" id="KW-0560">Oxidoreductase</keyword>
<dbReference type="OrthoDB" id="288590at2759"/>